<feature type="binding site" evidence="8">
    <location>
        <position position="29"/>
    </location>
    <ligand>
        <name>GTP</name>
        <dbReference type="ChEBI" id="CHEBI:37565"/>
    </ligand>
</feature>
<evidence type="ECO:0000256" key="4">
    <source>
        <dbReference type="ARBA" id="ARBA00022741"/>
    </source>
</evidence>
<comment type="similarity">
    <text evidence="8">Belongs to the MobA family.</text>
</comment>
<keyword evidence="3 8" id="KW-0479">Metal-binding</keyword>
<dbReference type="Proteomes" id="UP001595898">
    <property type="component" value="Unassembled WGS sequence"/>
</dbReference>
<comment type="subcellular location">
    <subcellularLocation>
        <location evidence="8">Cytoplasm</location>
    </subcellularLocation>
</comment>
<feature type="binding site" evidence="8">
    <location>
        <position position="111"/>
    </location>
    <ligand>
        <name>Mg(2+)</name>
        <dbReference type="ChEBI" id="CHEBI:18420"/>
    </ligand>
</feature>
<comment type="cofactor">
    <cofactor evidence="8">
        <name>Mg(2+)</name>
        <dbReference type="ChEBI" id="CHEBI:18420"/>
    </cofactor>
</comment>
<evidence type="ECO:0000313" key="11">
    <source>
        <dbReference type="Proteomes" id="UP001595898"/>
    </source>
</evidence>
<protein>
    <recommendedName>
        <fullName evidence="8">Probable molybdenum cofactor guanylyltransferase</fullName>
        <shortName evidence="8">MoCo guanylyltransferase</shortName>
        <ecNumber evidence="8">2.7.7.77</ecNumber>
    </recommendedName>
    <alternativeName>
        <fullName evidence="8">GTP:molybdopterin guanylyltransferase</fullName>
    </alternativeName>
    <alternativeName>
        <fullName evidence="8">Mo-MPT guanylyltransferase</fullName>
    </alternativeName>
    <alternativeName>
        <fullName evidence="8">Molybdopterin guanylyltransferase</fullName>
    </alternativeName>
    <alternativeName>
        <fullName evidence="8">Molybdopterin-guanine dinucleotide synthase</fullName>
        <shortName evidence="8">MGD synthase</shortName>
    </alternativeName>
</protein>
<keyword evidence="11" id="KW-1185">Reference proteome</keyword>
<dbReference type="CDD" id="cd02503">
    <property type="entry name" value="MobA"/>
    <property type="match status" value="1"/>
</dbReference>
<keyword evidence="1 8" id="KW-0963">Cytoplasm</keyword>
<feature type="binding site" evidence="8">
    <location>
        <position position="57"/>
    </location>
    <ligand>
        <name>GTP</name>
        <dbReference type="ChEBI" id="CHEBI:37565"/>
    </ligand>
</feature>
<dbReference type="GO" id="GO:0046872">
    <property type="term" value="F:metal ion binding"/>
    <property type="evidence" value="ECO:0007669"/>
    <property type="project" value="UniProtKB-KW"/>
</dbReference>
<evidence type="ECO:0000256" key="7">
    <source>
        <dbReference type="ARBA" id="ARBA00023150"/>
    </source>
</evidence>
<sequence>MGSTSTGRGSLGGVVLAGGYSTRFGETDKAVADLAGEPMIRRVVDRLATVADDVVINCRDEQVDAIRDALSGCDTAIRYATDPVPDRGPLAGIRTGLDAVDREYAAVVACDMPFVDPDLLALLADRADGHDGAVVQLEDGWYQTTQAVYRASTVADACEAALDSEDTRILAALDHVDVVTVPEDDLDEIDPATFESIDTREALADAERQFEA</sequence>
<comment type="function">
    <text evidence="8">Transfers a GMP moiety from GTP to Mo-molybdopterin (Mo-MPT) cofactor (Moco or molybdenum cofactor) to form Mo-molybdopterin guanine dinucleotide (Mo-MGD) cofactor.</text>
</comment>
<evidence type="ECO:0000256" key="3">
    <source>
        <dbReference type="ARBA" id="ARBA00022723"/>
    </source>
</evidence>
<keyword evidence="6 8" id="KW-0342">GTP-binding</keyword>
<dbReference type="InterPro" id="IPR025877">
    <property type="entry name" value="MobA-like_NTP_Trfase"/>
</dbReference>
<gene>
    <name evidence="8" type="primary">mobA</name>
    <name evidence="10" type="ORF">ACFO5R_09525</name>
</gene>
<accession>A0ABD5PNY2</accession>
<name>A0ABD5PNY2_9EURY</name>
<dbReference type="GO" id="GO:0061603">
    <property type="term" value="F:molybdenum cofactor guanylyltransferase activity"/>
    <property type="evidence" value="ECO:0007669"/>
    <property type="project" value="UniProtKB-EC"/>
</dbReference>
<evidence type="ECO:0000256" key="8">
    <source>
        <dbReference type="HAMAP-Rule" id="MF_00316"/>
    </source>
</evidence>
<reference evidence="10 11" key="1">
    <citation type="journal article" date="2019" name="Int. J. Syst. Evol. Microbiol.">
        <title>The Global Catalogue of Microorganisms (GCM) 10K type strain sequencing project: providing services to taxonomists for standard genome sequencing and annotation.</title>
        <authorList>
            <consortium name="The Broad Institute Genomics Platform"/>
            <consortium name="The Broad Institute Genome Sequencing Center for Infectious Disease"/>
            <person name="Wu L."/>
            <person name="Ma J."/>
        </authorList>
    </citation>
    <scope>NUCLEOTIDE SEQUENCE [LARGE SCALE GENOMIC DNA]</scope>
    <source>
        <strain evidence="10 11">WLHS5</strain>
    </source>
</reference>
<comment type="catalytic activity">
    <reaction evidence="8">
        <text>Mo-molybdopterin + GTP + H(+) = Mo-molybdopterin guanine dinucleotide + diphosphate</text>
        <dbReference type="Rhea" id="RHEA:34243"/>
        <dbReference type="ChEBI" id="CHEBI:15378"/>
        <dbReference type="ChEBI" id="CHEBI:33019"/>
        <dbReference type="ChEBI" id="CHEBI:37565"/>
        <dbReference type="ChEBI" id="CHEBI:71302"/>
        <dbReference type="ChEBI" id="CHEBI:71310"/>
        <dbReference type="EC" id="2.7.7.77"/>
    </reaction>
</comment>
<keyword evidence="2 8" id="KW-0808">Transferase</keyword>
<evidence type="ECO:0000256" key="1">
    <source>
        <dbReference type="ARBA" id="ARBA00022490"/>
    </source>
</evidence>
<organism evidence="10 11">
    <name type="scientific">Halosolutus amylolyticus</name>
    <dbReference type="NCBI Taxonomy" id="2932267"/>
    <lineage>
        <taxon>Archaea</taxon>
        <taxon>Methanobacteriati</taxon>
        <taxon>Methanobacteriota</taxon>
        <taxon>Stenosarchaea group</taxon>
        <taxon>Halobacteria</taxon>
        <taxon>Halobacteriales</taxon>
        <taxon>Natrialbaceae</taxon>
        <taxon>Halosolutus</taxon>
    </lineage>
</organism>
<dbReference type="Pfam" id="PF12804">
    <property type="entry name" value="NTP_transf_3"/>
    <property type="match status" value="1"/>
</dbReference>
<feature type="binding site" evidence="8">
    <location>
        <begin position="16"/>
        <end position="18"/>
    </location>
    <ligand>
        <name>GTP</name>
        <dbReference type="ChEBI" id="CHEBI:37565"/>
    </ligand>
</feature>
<feature type="binding site" evidence="8">
    <location>
        <position position="82"/>
    </location>
    <ligand>
        <name>GTP</name>
        <dbReference type="ChEBI" id="CHEBI:37565"/>
    </ligand>
</feature>
<keyword evidence="7 8" id="KW-0501">Molybdenum cofactor biosynthesis</keyword>
<dbReference type="HAMAP" id="MF_00316">
    <property type="entry name" value="MobA"/>
    <property type="match status" value="1"/>
</dbReference>
<feature type="domain" description="MobA-like NTP transferase" evidence="9">
    <location>
        <begin position="13"/>
        <end position="175"/>
    </location>
</feature>
<dbReference type="GO" id="GO:0006777">
    <property type="term" value="P:Mo-molybdopterin cofactor biosynthetic process"/>
    <property type="evidence" value="ECO:0007669"/>
    <property type="project" value="UniProtKB-KW"/>
</dbReference>
<evidence type="ECO:0000256" key="5">
    <source>
        <dbReference type="ARBA" id="ARBA00022842"/>
    </source>
</evidence>
<evidence type="ECO:0000259" key="9">
    <source>
        <dbReference type="Pfam" id="PF12804"/>
    </source>
</evidence>
<dbReference type="InterPro" id="IPR029044">
    <property type="entry name" value="Nucleotide-diphossugar_trans"/>
</dbReference>
<evidence type="ECO:0000313" key="10">
    <source>
        <dbReference type="EMBL" id="MFC4542167.1"/>
    </source>
</evidence>
<comment type="caution">
    <text evidence="10">The sequence shown here is derived from an EMBL/GenBank/DDBJ whole genome shotgun (WGS) entry which is preliminary data.</text>
</comment>
<evidence type="ECO:0000256" key="6">
    <source>
        <dbReference type="ARBA" id="ARBA00023134"/>
    </source>
</evidence>
<keyword evidence="10" id="KW-0548">Nucleotidyltransferase</keyword>
<dbReference type="PANTHER" id="PTHR19136:SF81">
    <property type="entry name" value="MOLYBDENUM COFACTOR GUANYLYLTRANSFERASE"/>
    <property type="match status" value="1"/>
</dbReference>
<dbReference type="GO" id="GO:0005525">
    <property type="term" value="F:GTP binding"/>
    <property type="evidence" value="ECO:0007669"/>
    <property type="project" value="UniProtKB-UniRule"/>
</dbReference>
<dbReference type="InterPro" id="IPR013482">
    <property type="entry name" value="Molybde_CF_guanTrfase"/>
</dbReference>
<dbReference type="AlphaFoldDB" id="A0ABD5PNY2"/>
<dbReference type="Gene3D" id="3.90.550.10">
    <property type="entry name" value="Spore Coat Polysaccharide Biosynthesis Protein SpsA, Chain A"/>
    <property type="match status" value="1"/>
</dbReference>
<proteinExistence type="inferred from homology"/>
<dbReference type="EC" id="2.7.7.77" evidence="8"/>
<dbReference type="RefSeq" id="WP_250141569.1">
    <property type="nucleotide sequence ID" value="NZ_JALIQP010000004.1"/>
</dbReference>
<dbReference type="GO" id="GO:0005737">
    <property type="term" value="C:cytoplasm"/>
    <property type="evidence" value="ECO:0007669"/>
    <property type="project" value="UniProtKB-SubCell"/>
</dbReference>
<evidence type="ECO:0000256" key="2">
    <source>
        <dbReference type="ARBA" id="ARBA00022679"/>
    </source>
</evidence>
<feature type="binding site" evidence="8">
    <location>
        <position position="111"/>
    </location>
    <ligand>
        <name>GTP</name>
        <dbReference type="ChEBI" id="CHEBI:37565"/>
    </ligand>
</feature>
<keyword evidence="4 8" id="KW-0547">Nucleotide-binding</keyword>
<dbReference type="EMBL" id="JBHSFA010000005">
    <property type="protein sequence ID" value="MFC4542167.1"/>
    <property type="molecule type" value="Genomic_DNA"/>
</dbReference>
<dbReference type="SUPFAM" id="SSF53448">
    <property type="entry name" value="Nucleotide-diphospho-sugar transferases"/>
    <property type="match status" value="1"/>
</dbReference>
<dbReference type="PANTHER" id="PTHR19136">
    <property type="entry name" value="MOLYBDENUM COFACTOR GUANYLYLTRANSFERASE"/>
    <property type="match status" value="1"/>
</dbReference>
<keyword evidence="5 8" id="KW-0460">Magnesium</keyword>
<comment type="domain">
    <text evidence="8">The N-terminal domain determines nucleotide recognition and specific binding, while the C-terminal domain determines the specific binding to the target protein.</text>
</comment>